<reference evidence="1" key="1">
    <citation type="submission" date="2021-08" db="EMBL/GenBank/DDBJ databases">
        <title>The first chromosome-level gecko genome reveals the dynamic sex chromosomes of Neotropical dwarf geckos (Sphaerodactylidae: Sphaerodactylus).</title>
        <authorList>
            <person name="Pinto B.J."/>
            <person name="Keating S.E."/>
            <person name="Gamble T."/>
        </authorList>
    </citation>
    <scope>NUCLEOTIDE SEQUENCE</scope>
    <source>
        <strain evidence="1">TG3544</strain>
    </source>
</reference>
<dbReference type="EMBL" id="CM037622">
    <property type="protein sequence ID" value="KAH8002910.1"/>
    <property type="molecule type" value="Genomic_DNA"/>
</dbReference>
<protein>
    <submittedName>
        <fullName evidence="1">Uncharacterized protein</fullName>
    </submittedName>
</protein>
<proteinExistence type="predicted"/>
<name>A0ACB8FBZ7_9SAUR</name>
<evidence type="ECO:0000313" key="1">
    <source>
        <dbReference type="EMBL" id="KAH8002910.1"/>
    </source>
</evidence>
<sequence length="120" mass="13575">MGQVPDKDKTPRNLDLGDEEKDALIPNRYEPHLGAARNTDGGERDEMWQEIHFLRCNMKLLLARTEAAERDRQDPPQRLPPLPLEGEQPVPAPPMMCHPGNRGHWVHPGHSCRSSRSSSV</sequence>
<comment type="caution">
    <text evidence="1">The sequence shown here is derived from an EMBL/GenBank/DDBJ whole genome shotgun (WGS) entry which is preliminary data.</text>
</comment>
<organism evidence="1 2">
    <name type="scientific">Sphaerodactylus townsendi</name>
    <dbReference type="NCBI Taxonomy" id="933632"/>
    <lineage>
        <taxon>Eukaryota</taxon>
        <taxon>Metazoa</taxon>
        <taxon>Chordata</taxon>
        <taxon>Craniata</taxon>
        <taxon>Vertebrata</taxon>
        <taxon>Euteleostomi</taxon>
        <taxon>Lepidosauria</taxon>
        <taxon>Squamata</taxon>
        <taxon>Bifurcata</taxon>
        <taxon>Gekkota</taxon>
        <taxon>Sphaerodactylidae</taxon>
        <taxon>Sphaerodactylus</taxon>
    </lineage>
</organism>
<evidence type="ECO:0000313" key="2">
    <source>
        <dbReference type="Proteomes" id="UP000827872"/>
    </source>
</evidence>
<accession>A0ACB8FBZ7</accession>
<keyword evidence="2" id="KW-1185">Reference proteome</keyword>
<dbReference type="Proteomes" id="UP000827872">
    <property type="component" value="Linkage Group LG09"/>
</dbReference>
<gene>
    <name evidence="1" type="ORF">K3G42_005060</name>
</gene>